<sequence>MWSSGAGASRLRRSLGVGV</sequence>
<dbReference type="AlphaFoldDB" id="A0A078GBB9"/>
<organism evidence="1 2">
    <name type="scientific">Brassica napus</name>
    <name type="common">Rape</name>
    <dbReference type="NCBI Taxonomy" id="3708"/>
    <lineage>
        <taxon>Eukaryota</taxon>
        <taxon>Viridiplantae</taxon>
        <taxon>Streptophyta</taxon>
        <taxon>Embryophyta</taxon>
        <taxon>Tracheophyta</taxon>
        <taxon>Spermatophyta</taxon>
        <taxon>Magnoliopsida</taxon>
        <taxon>eudicotyledons</taxon>
        <taxon>Gunneridae</taxon>
        <taxon>Pentapetalae</taxon>
        <taxon>rosids</taxon>
        <taxon>malvids</taxon>
        <taxon>Brassicales</taxon>
        <taxon>Brassicaceae</taxon>
        <taxon>Brassiceae</taxon>
        <taxon>Brassica</taxon>
    </lineage>
</organism>
<dbReference type="Proteomes" id="UP000028999">
    <property type="component" value="Unassembled WGS sequence"/>
</dbReference>
<gene>
    <name evidence="1" type="primary">BnaC04g43720D</name>
    <name evidence="1" type="ORF">GSBRNA2T00024084001</name>
</gene>
<evidence type="ECO:0000313" key="1">
    <source>
        <dbReference type="EMBL" id="CDY23750.1"/>
    </source>
</evidence>
<dbReference type="PaxDb" id="3708-A0A078GBB9"/>
<keyword evidence="2" id="KW-1185">Reference proteome</keyword>
<name>A0A078GBB9_BRANA</name>
<accession>A0A078GBB9</accession>
<protein>
    <submittedName>
        <fullName evidence="1">BnaC04g43720D protein</fullName>
    </submittedName>
</protein>
<proteinExistence type="predicted"/>
<evidence type="ECO:0000313" key="2">
    <source>
        <dbReference type="Proteomes" id="UP000028999"/>
    </source>
</evidence>
<dbReference type="EMBL" id="LK032148">
    <property type="protein sequence ID" value="CDY23750.1"/>
    <property type="molecule type" value="Genomic_DNA"/>
</dbReference>
<reference evidence="1 2" key="1">
    <citation type="journal article" date="2014" name="Science">
        <title>Plant genetics. Early allopolyploid evolution in the post-Neolithic Brassica napus oilseed genome.</title>
        <authorList>
            <person name="Chalhoub B."/>
            <person name="Denoeud F."/>
            <person name="Liu S."/>
            <person name="Parkin I.A."/>
            <person name="Tang H."/>
            <person name="Wang X."/>
            <person name="Chiquet J."/>
            <person name="Belcram H."/>
            <person name="Tong C."/>
            <person name="Samans B."/>
            <person name="Correa M."/>
            <person name="Da Silva C."/>
            <person name="Just J."/>
            <person name="Falentin C."/>
            <person name="Koh C.S."/>
            <person name="Le Clainche I."/>
            <person name="Bernard M."/>
            <person name="Bento P."/>
            <person name="Noel B."/>
            <person name="Labadie K."/>
            <person name="Alberti A."/>
            <person name="Charles M."/>
            <person name="Arnaud D."/>
            <person name="Guo H."/>
            <person name="Daviaud C."/>
            <person name="Alamery S."/>
            <person name="Jabbari K."/>
            <person name="Zhao M."/>
            <person name="Edger P.P."/>
            <person name="Chelaifa H."/>
            <person name="Tack D."/>
            <person name="Lassalle G."/>
            <person name="Mestiri I."/>
            <person name="Schnel N."/>
            <person name="Le Paslier M.C."/>
            <person name="Fan G."/>
            <person name="Renault V."/>
            <person name="Bayer P.E."/>
            <person name="Golicz A.A."/>
            <person name="Manoli S."/>
            <person name="Lee T.H."/>
            <person name="Thi V.H."/>
            <person name="Chalabi S."/>
            <person name="Hu Q."/>
            <person name="Fan C."/>
            <person name="Tollenaere R."/>
            <person name="Lu Y."/>
            <person name="Battail C."/>
            <person name="Shen J."/>
            <person name="Sidebottom C.H."/>
            <person name="Wang X."/>
            <person name="Canaguier A."/>
            <person name="Chauveau A."/>
            <person name="Berard A."/>
            <person name="Deniot G."/>
            <person name="Guan M."/>
            <person name="Liu Z."/>
            <person name="Sun F."/>
            <person name="Lim Y.P."/>
            <person name="Lyons E."/>
            <person name="Town C.D."/>
            <person name="Bancroft I."/>
            <person name="Wang X."/>
            <person name="Meng J."/>
            <person name="Ma J."/>
            <person name="Pires J.C."/>
            <person name="King G.J."/>
            <person name="Brunel D."/>
            <person name="Delourme R."/>
            <person name="Renard M."/>
            <person name="Aury J.M."/>
            <person name="Adams K.L."/>
            <person name="Batley J."/>
            <person name="Snowdon R.J."/>
            <person name="Tost J."/>
            <person name="Edwards D."/>
            <person name="Zhou Y."/>
            <person name="Hua W."/>
            <person name="Sharpe A.G."/>
            <person name="Paterson A.H."/>
            <person name="Guan C."/>
            <person name="Wincker P."/>
        </authorList>
    </citation>
    <scope>NUCLEOTIDE SEQUENCE [LARGE SCALE GENOMIC DNA]</scope>
    <source>
        <strain evidence="2">cv. Darmor-bzh</strain>
    </source>
</reference>